<keyword evidence="3" id="KW-1185">Reference proteome</keyword>
<dbReference type="PANTHER" id="PTHR13219">
    <property type="entry name" value="TRANSMEMBRANE PROTEIN 94"/>
    <property type="match status" value="1"/>
</dbReference>
<feature type="transmembrane region" description="Helical" evidence="1">
    <location>
        <begin position="106"/>
        <end position="125"/>
    </location>
</feature>
<name>A0A8C0QSU1_CANLU</name>
<evidence type="ECO:0000313" key="3">
    <source>
        <dbReference type="Proteomes" id="UP000694391"/>
    </source>
</evidence>
<sequence>DVFSLEHFWRPGPVPPASPQGEPPLALGLSTQKALSILKEQLEAVLEGHLKERKKCLTWKELWRSSFLHHSNRCSCFHWPGASLMLLAVLLLLGCHGSQPAGSHGVELVNASALFLLLLLNLLLIGRQDRLKRKEVERRLRGIIDQIQGEAKGQAWWVGKGTL</sequence>
<reference evidence="2" key="1">
    <citation type="submission" date="2025-08" db="UniProtKB">
        <authorList>
            <consortium name="Ensembl"/>
        </authorList>
    </citation>
    <scope>IDENTIFICATION</scope>
</reference>
<evidence type="ECO:0000313" key="2">
    <source>
        <dbReference type="Ensembl" id="ENSCAFP00020000234.1"/>
    </source>
</evidence>
<organism evidence="2 3">
    <name type="scientific">Canis lupus dingo</name>
    <name type="common">dingo</name>
    <dbReference type="NCBI Taxonomy" id="286419"/>
    <lineage>
        <taxon>Eukaryota</taxon>
        <taxon>Metazoa</taxon>
        <taxon>Chordata</taxon>
        <taxon>Craniata</taxon>
        <taxon>Vertebrata</taxon>
        <taxon>Euteleostomi</taxon>
        <taxon>Mammalia</taxon>
        <taxon>Eutheria</taxon>
        <taxon>Laurasiatheria</taxon>
        <taxon>Carnivora</taxon>
        <taxon>Caniformia</taxon>
        <taxon>Canidae</taxon>
        <taxon>Canis</taxon>
    </lineage>
</organism>
<evidence type="ECO:0008006" key="4">
    <source>
        <dbReference type="Google" id="ProtNLM"/>
    </source>
</evidence>
<dbReference type="Proteomes" id="UP000694391">
    <property type="component" value="Unplaced"/>
</dbReference>
<dbReference type="AlphaFoldDB" id="A0A8C0QSU1"/>
<keyword evidence="1" id="KW-0812">Transmembrane</keyword>
<proteinExistence type="predicted"/>
<feature type="transmembrane region" description="Helical" evidence="1">
    <location>
        <begin position="76"/>
        <end position="94"/>
    </location>
</feature>
<evidence type="ECO:0000256" key="1">
    <source>
        <dbReference type="SAM" id="Phobius"/>
    </source>
</evidence>
<dbReference type="InterPro" id="IPR039720">
    <property type="entry name" value="TMEM94"/>
</dbReference>
<dbReference type="PANTHER" id="PTHR13219:SF6">
    <property type="entry name" value="TRANSMEMBRANE PROTEIN 94"/>
    <property type="match status" value="1"/>
</dbReference>
<reference evidence="2" key="2">
    <citation type="submission" date="2025-09" db="UniProtKB">
        <authorList>
            <consortium name="Ensembl"/>
        </authorList>
    </citation>
    <scope>IDENTIFICATION</scope>
</reference>
<keyword evidence="1" id="KW-1133">Transmembrane helix</keyword>
<accession>A0A8C0QSU1</accession>
<dbReference type="Ensembl" id="ENSCAFT00020000300.1">
    <property type="protein sequence ID" value="ENSCAFP00020000234.1"/>
    <property type="gene ID" value="ENSCAFG00020000272.1"/>
</dbReference>
<keyword evidence="1" id="KW-0472">Membrane</keyword>
<protein>
    <recommendedName>
        <fullName evidence="4">Transmembrane protein 94</fullName>
    </recommendedName>
</protein>
<dbReference type="GeneTree" id="ENSGT00940000181148"/>